<dbReference type="KEGG" id="pib:BBD41_03260"/>
<protein>
    <submittedName>
        <fullName evidence="1">Uncharacterized protein</fullName>
    </submittedName>
</protein>
<dbReference type="GeneID" id="48307237"/>
<dbReference type="AlphaFoldDB" id="A0A1B2DVE1"/>
<sequence>MHEPKAQALNATTVALFNNGTITIIEAQQEYEGEQGAVVPAKSIWLNKYHAQLLRDFLNEQFPMEGR</sequence>
<dbReference type="EMBL" id="CP016809">
    <property type="protein sequence ID" value="ANY71678.1"/>
    <property type="molecule type" value="Genomic_DNA"/>
</dbReference>
<proteinExistence type="predicted"/>
<accession>A0A1B2DVE1</accession>
<evidence type="ECO:0000313" key="1">
    <source>
        <dbReference type="EMBL" id="ANY71678.1"/>
    </source>
</evidence>
<reference evidence="1" key="1">
    <citation type="submission" date="2016-08" db="EMBL/GenBank/DDBJ databases">
        <title>Complete Genome Seqeunce of Paenibacillus sp. nov. IHBB 9852 from high altitute lake of Indian trans-Himalayas.</title>
        <authorList>
            <person name="Kiran S."/>
            <person name="Swarnkar M.K."/>
            <person name="Rana A."/>
            <person name="Tewari R."/>
            <person name="Gulati A."/>
        </authorList>
    </citation>
    <scope>NUCLEOTIDE SEQUENCE [LARGE SCALE GENOMIC DNA]</scope>
    <source>
        <strain evidence="1">IHBB 9852</strain>
    </source>
</reference>
<organism evidence="1">
    <name type="scientific">Paenibacillus ihbetae</name>
    <dbReference type="NCBI Taxonomy" id="1870820"/>
    <lineage>
        <taxon>Bacteria</taxon>
        <taxon>Bacillati</taxon>
        <taxon>Bacillota</taxon>
        <taxon>Bacilli</taxon>
        <taxon>Bacillales</taxon>
        <taxon>Paenibacillaceae</taxon>
        <taxon>Paenibacillus</taxon>
    </lineage>
</organism>
<gene>
    <name evidence="1" type="ORF">BBD41_03260</name>
</gene>
<name>A0A1B2DVE1_9BACL</name>
<dbReference type="RefSeq" id="WP_099476709.1">
    <property type="nucleotide sequence ID" value="NZ_CP016809.1"/>
</dbReference>